<evidence type="ECO:0000313" key="3">
    <source>
        <dbReference type="Proteomes" id="UP000319783"/>
    </source>
</evidence>
<gene>
    <name evidence="2" type="ORF">JETT_1278</name>
</gene>
<accession>A0A533QCI6</accession>
<sequence length="49" mass="5348">MEKEQRMSMLPSNPPYPPLKKGEQGISPFFKGGSRGITGGLLFFTVSTC</sequence>
<dbReference type="AlphaFoldDB" id="A0A533QCI6"/>
<feature type="region of interest" description="Disordered" evidence="1">
    <location>
        <begin position="1"/>
        <end position="27"/>
    </location>
</feature>
<dbReference type="EMBL" id="SULG01000020">
    <property type="protein sequence ID" value="TLD42443.1"/>
    <property type="molecule type" value="Genomic_DNA"/>
</dbReference>
<reference evidence="2 3" key="1">
    <citation type="submission" date="2019-04" db="EMBL/GenBank/DDBJ databases">
        <title>Genome of a novel bacterium Candidatus Jettenia ecosi reconstructed from metagenome of an anammox bioreactor.</title>
        <authorList>
            <person name="Mardanov A.V."/>
            <person name="Beletsky A.V."/>
            <person name="Ravin N.V."/>
            <person name="Botchkova E.A."/>
            <person name="Litti Y.V."/>
            <person name="Nozhevnikova A.N."/>
        </authorList>
    </citation>
    <scope>NUCLEOTIDE SEQUENCE [LARGE SCALE GENOMIC DNA]</scope>
    <source>
        <strain evidence="2">J2</strain>
    </source>
</reference>
<name>A0A533QCI6_9BACT</name>
<evidence type="ECO:0000313" key="2">
    <source>
        <dbReference type="EMBL" id="TLD42443.1"/>
    </source>
</evidence>
<evidence type="ECO:0000256" key="1">
    <source>
        <dbReference type="SAM" id="MobiDB-lite"/>
    </source>
</evidence>
<protein>
    <submittedName>
        <fullName evidence="2">Uncharacterized protein</fullName>
    </submittedName>
</protein>
<proteinExistence type="predicted"/>
<comment type="caution">
    <text evidence="2">The sequence shown here is derived from an EMBL/GenBank/DDBJ whole genome shotgun (WGS) entry which is preliminary data.</text>
</comment>
<dbReference type="Proteomes" id="UP000319783">
    <property type="component" value="Unassembled WGS sequence"/>
</dbReference>
<organism evidence="2 3">
    <name type="scientific">Candidatus Jettenia ecosi</name>
    <dbReference type="NCBI Taxonomy" id="2494326"/>
    <lineage>
        <taxon>Bacteria</taxon>
        <taxon>Pseudomonadati</taxon>
        <taxon>Planctomycetota</taxon>
        <taxon>Candidatus Brocadiia</taxon>
        <taxon>Candidatus Brocadiales</taxon>
        <taxon>Candidatus Brocadiaceae</taxon>
        <taxon>Candidatus Jettenia</taxon>
    </lineage>
</organism>